<evidence type="ECO:0000313" key="2">
    <source>
        <dbReference type="EMBL" id="QSE99221.1"/>
    </source>
</evidence>
<name>A0A975A2U8_9BACT</name>
<proteinExistence type="predicted"/>
<keyword evidence="3" id="KW-1185">Reference proteome</keyword>
<feature type="compositionally biased region" description="Basic and acidic residues" evidence="1">
    <location>
        <begin position="107"/>
        <end position="125"/>
    </location>
</feature>
<dbReference type="AlphaFoldDB" id="A0A975A2U8"/>
<reference evidence="2" key="1">
    <citation type="submission" date="2021-02" db="EMBL/GenBank/DDBJ databases">
        <title>Fulvivirga sp. S481 isolated from sea water.</title>
        <authorList>
            <person name="Bae S.S."/>
            <person name="Baek K."/>
        </authorList>
    </citation>
    <scope>NUCLEOTIDE SEQUENCE</scope>
    <source>
        <strain evidence="2">S481</strain>
    </source>
</reference>
<protein>
    <submittedName>
        <fullName evidence="2">Uncharacterized protein</fullName>
    </submittedName>
</protein>
<dbReference type="Proteomes" id="UP000662783">
    <property type="component" value="Chromosome"/>
</dbReference>
<evidence type="ECO:0000313" key="3">
    <source>
        <dbReference type="Proteomes" id="UP000662783"/>
    </source>
</evidence>
<dbReference type="KEGG" id="fuv:JR347_09075"/>
<sequence length="125" mass="13954">MATITMYLKYQNDDLYYSMDNTNFSPLEEDTVTGVDTGDTVVWRLASNSNILKINNINVNETKGGRKSTDIWETKPKSNDGGQSFQGLIESGLDNTPKYNGYTIKYKTADGDKEKDPELKQPDGA</sequence>
<feature type="region of interest" description="Disordered" evidence="1">
    <location>
        <begin position="106"/>
        <end position="125"/>
    </location>
</feature>
<gene>
    <name evidence="2" type="ORF">JR347_09075</name>
</gene>
<feature type="compositionally biased region" description="Basic and acidic residues" evidence="1">
    <location>
        <begin position="63"/>
        <end position="78"/>
    </location>
</feature>
<accession>A0A975A2U8</accession>
<evidence type="ECO:0000256" key="1">
    <source>
        <dbReference type="SAM" id="MobiDB-lite"/>
    </source>
</evidence>
<dbReference type="RefSeq" id="WP_205723732.1">
    <property type="nucleotide sequence ID" value="NZ_CP070608.1"/>
</dbReference>
<dbReference type="EMBL" id="CP070608">
    <property type="protein sequence ID" value="QSE99221.1"/>
    <property type="molecule type" value="Genomic_DNA"/>
</dbReference>
<feature type="region of interest" description="Disordered" evidence="1">
    <location>
        <begin position="63"/>
        <end position="100"/>
    </location>
</feature>
<organism evidence="2 3">
    <name type="scientific">Fulvivirga lutea</name>
    <dbReference type="NCBI Taxonomy" id="2810512"/>
    <lineage>
        <taxon>Bacteria</taxon>
        <taxon>Pseudomonadati</taxon>
        <taxon>Bacteroidota</taxon>
        <taxon>Cytophagia</taxon>
        <taxon>Cytophagales</taxon>
        <taxon>Fulvivirgaceae</taxon>
        <taxon>Fulvivirga</taxon>
    </lineage>
</organism>